<dbReference type="Proteomes" id="UP000823909">
    <property type="component" value="Unassembled WGS sequence"/>
</dbReference>
<proteinExistence type="predicted"/>
<feature type="transmembrane region" description="Helical" evidence="1">
    <location>
        <begin position="6"/>
        <end position="25"/>
    </location>
</feature>
<protein>
    <submittedName>
        <fullName evidence="2">Uncharacterized protein</fullName>
    </submittedName>
</protein>
<accession>A0A9D2U6T5</accession>
<evidence type="ECO:0000313" key="3">
    <source>
        <dbReference type="Proteomes" id="UP000823909"/>
    </source>
</evidence>
<dbReference type="AlphaFoldDB" id="A0A9D2U6T5"/>
<gene>
    <name evidence="2" type="ORF">H9910_02420</name>
</gene>
<evidence type="ECO:0000313" key="2">
    <source>
        <dbReference type="EMBL" id="HJD41852.1"/>
    </source>
</evidence>
<evidence type="ECO:0000256" key="1">
    <source>
        <dbReference type="SAM" id="Phobius"/>
    </source>
</evidence>
<organism evidence="2 3">
    <name type="scientific">Candidatus Mediterraneibacter quadrami</name>
    <dbReference type="NCBI Taxonomy" id="2838684"/>
    <lineage>
        <taxon>Bacteria</taxon>
        <taxon>Bacillati</taxon>
        <taxon>Bacillota</taxon>
        <taxon>Clostridia</taxon>
        <taxon>Lachnospirales</taxon>
        <taxon>Lachnospiraceae</taxon>
        <taxon>Mediterraneibacter</taxon>
    </lineage>
</organism>
<comment type="caution">
    <text evidence="2">The sequence shown here is derived from an EMBL/GenBank/DDBJ whole genome shotgun (WGS) entry which is preliminary data.</text>
</comment>
<keyword evidence="1" id="KW-0812">Transmembrane</keyword>
<keyword evidence="1" id="KW-0472">Membrane</keyword>
<sequence length="116" mass="13244">MILEYLPYVLLFALATVIVYGWGMWRSMRQKQDLSNMLSAKGISAVKKALKKNGPMTAKELEPFVKDLTAKQPFSREQIGVTDPEKFLGSILPYMVKQKMITKTTENGKAVYQLRR</sequence>
<keyword evidence="1" id="KW-1133">Transmembrane helix</keyword>
<dbReference type="EMBL" id="DWUU01000019">
    <property type="protein sequence ID" value="HJD41852.1"/>
    <property type="molecule type" value="Genomic_DNA"/>
</dbReference>
<name>A0A9D2U6T5_9FIRM</name>
<reference evidence="2" key="1">
    <citation type="journal article" date="2021" name="PeerJ">
        <title>Extensive microbial diversity within the chicken gut microbiome revealed by metagenomics and culture.</title>
        <authorList>
            <person name="Gilroy R."/>
            <person name="Ravi A."/>
            <person name="Getino M."/>
            <person name="Pursley I."/>
            <person name="Horton D.L."/>
            <person name="Alikhan N.F."/>
            <person name="Baker D."/>
            <person name="Gharbi K."/>
            <person name="Hall N."/>
            <person name="Watson M."/>
            <person name="Adriaenssens E.M."/>
            <person name="Foster-Nyarko E."/>
            <person name="Jarju S."/>
            <person name="Secka A."/>
            <person name="Antonio M."/>
            <person name="Oren A."/>
            <person name="Chaudhuri R.R."/>
            <person name="La Ragione R."/>
            <person name="Hildebrand F."/>
            <person name="Pallen M.J."/>
        </authorList>
    </citation>
    <scope>NUCLEOTIDE SEQUENCE</scope>
    <source>
        <strain evidence="2">ChiBcec15-3976</strain>
    </source>
</reference>
<reference evidence="2" key="2">
    <citation type="submission" date="2021-04" db="EMBL/GenBank/DDBJ databases">
        <authorList>
            <person name="Gilroy R."/>
        </authorList>
    </citation>
    <scope>NUCLEOTIDE SEQUENCE</scope>
    <source>
        <strain evidence="2">ChiBcec15-3976</strain>
    </source>
</reference>